<keyword evidence="2" id="KW-0472">Membrane</keyword>
<reference evidence="4" key="1">
    <citation type="journal article" date="2008" name="Genome Res.">
        <title>The genome of Pelotomaculum thermopropionicum reveals niche-associated evolution in anaerobic microbiota.</title>
        <authorList>
            <person name="Kosaka T."/>
            <person name="Kato S."/>
            <person name="Shimoyama T."/>
            <person name="Ishii S."/>
            <person name="Abe T."/>
            <person name="Watanabe K."/>
        </authorList>
    </citation>
    <scope>NUCLEOTIDE SEQUENCE [LARGE SCALE GENOMIC DNA]</scope>
    <source>
        <strain evidence="4">DSM 13744 / JCM 10971 / SI</strain>
    </source>
</reference>
<keyword evidence="2" id="KW-1133">Transmembrane helix</keyword>
<dbReference type="Proteomes" id="UP000006556">
    <property type="component" value="Chromosome"/>
</dbReference>
<dbReference type="EMBL" id="AP009389">
    <property type="protein sequence ID" value="BAF59353.1"/>
    <property type="molecule type" value="Genomic_DNA"/>
</dbReference>
<accession>A5D312</accession>
<name>A5D312_PELTS</name>
<evidence type="ECO:0000256" key="1">
    <source>
        <dbReference type="SAM" id="MobiDB-lite"/>
    </source>
</evidence>
<sequence>MRRVLDFFGLAGQSKNGVPAKEQGRRNLWLAGLAALGVILLVFSGTGRKPVEKQPSGREVPATPARQQARSGMTAEEELLGKKLCEMLRQVEGAGRVEVAVRLASSNRAEYAVNTTTGKKTTQEKDQSGGTRLTTEDSGSGQLVMNRNGSGGEEPVVEREVAAQIAGVLVVAEGAADSRVMARLFEATRVALGIEPQKILVLPMER</sequence>
<feature type="region of interest" description="Disordered" evidence="1">
    <location>
        <begin position="49"/>
        <end position="74"/>
    </location>
</feature>
<organism evidence="3 4">
    <name type="scientific">Pelotomaculum thermopropionicum (strain DSM 13744 / JCM 10971 / SI)</name>
    <dbReference type="NCBI Taxonomy" id="370438"/>
    <lineage>
        <taxon>Bacteria</taxon>
        <taxon>Bacillati</taxon>
        <taxon>Bacillota</taxon>
        <taxon>Clostridia</taxon>
        <taxon>Eubacteriales</taxon>
        <taxon>Desulfotomaculaceae</taxon>
        <taxon>Pelotomaculum</taxon>
    </lineage>
</organism>
<dbReference type="STRING" id="370438.PTH_1172"/>
<keyword evidence="2" id="KW-0812">Transmembrane</keyword>
<evidence type="ECO:0000313" key="4">
    <source>
        <dbReference type="Proteomes" id="UP000006556"/>
    </source>
</evidence>
<feature type="transmembrane region" description="Helical" evidence="2">
    <location>
        <begin position="28"/>
        <end position="46"/>
    </location>
</feature>
<proteinExistence type="predicted"/>
<evidence type="ECO:0000313" key="3">
    <source>
        <dbReference type="EMBL" id="BAF59353.1"/>
    </source>
</evidence>
<evidence type="ECO:0000256" key="2">
    <source>
        <dbReference type="SAM" id="Phobius"/>
    </source>
</evidence>
<feature type="compositionally biased region" description="Polar residues" evidence="1">
    <location>
        <begin position="128"/>
        <end position="148"/>
    </location>
</feature>
<dbReference type="KEGG" id="pth:PTH_1172"/>
<dbReference type="AlphaFoldDB" id="A5D312"/>
<feature type="region of interest" description="Disordered" evidence="1">
    <location>
        <begin position="114"/>
        <end position="154"/>
    </location>
</feature>
<dbReference type="HOGENOM" id="CLU_071454_1_0_9"/>
<gene>
    <name evidence="3" type="ordered locus">PTH_1172</name>
</gene>
<dbReference type="eggNOG" id="ENOG50330Z5">
    <property type="taxonomic scope" value="Bacteria"/>
</dbReference>
<protein>
    <submittedName>
        <fullName evidence="3">Hypothetical membrane protein</fullName>
    </submittedName>
</protein>
<keyword evidence="4" id="KW-1185">Reference proteome</keyword>